<dbReference type="PRINTS" id="PR00412">
    <property type="entry name" value="EPOXHYDRLASE"/>
</dbReference>
<dbReference type="Proteomes" id="UP000585638">
    <property type="component" value="Unassembled WGS sequence"/>
</dbReference>
<dbReference type="InterPro" id="IPR000639">
    <property type="entry name" value="Epox_hydrolase-like"/>
</dbReference>
<protein>
    <submittedName>
        <fullName evidence="3">Pimeloyl-ACP methyl ester carboxylesterase</fullName>
    </submittedName>
</protein>
<dbReference type="Gene3D" id="3.40.50.1820">
    <property type="entry name" value="alpha/beta hydrolase"/>
    <property type="match status" value="1"/>
</dbReference>
<dbReference type="AlphaFoldDB" id="A0A7W9NKE3"/>
<evidence type="ECO:0000313" key="3">
    <source>
        <dbReference type="EMBL" id="MBB5896542.1"/>
    </source>
</evidence>
<organism evidence="3 4">
    <name type="scientific">Kutzneria kofuensis</name>
    <dbReference type="NCBI Taxonomy" id="103725"/>
    <lineage>
        <taxon>Bacteria</taxon>
        <taxon>Bacillati</taxon>
        <taxon>Actinomycetota</taxon>
        <taxon>Actinomycetes</taxon>
        <taxon>Pseudonocardiales</taxon>
        <taxon>Pseudonocardiaceae</taxon>
        <taxon>Kutzneria</taxon>
    </lineage>
</organism>
<comment type="caution">
    <text evidence="3">The sequence shown here is derived from an EMBL/GenBank/DDBJ whole genome shotgun (WGS) entry which is preliminary data.</text>
</comment>
<feature type="domain" description="AB hydrolase-1" evidence="2">
    <location>
        <begin position="18"/>
        <end position="274"/>
    </location>
</feature>
<evidence type="ECO:0000256" key="1">
    <source>
        <dbReference type="ARBA" id="ARBA00022801"/>
    </source>
</evidence>
<evidence type="ECO:0000259" key="2">
    <source>
        <dbReference type="Pfam" id="PF00561"/>
    </source>
</evidence>
<reference evidence="3 4" key="1">
    <citation type="submission" date="2020-08" db="EMBL/GenBank/DDBJ databases">
        <title>Sequencing the genomes of 1000 actinobacteria strains.</title>
        <authorList>
            <person name="Klenk H.-P."/>
        </authorList>
    </citation>
    <scope>NUCLEOTIDE SEQUENCE [LARGE SCALE GENOMIC DNA]</scope>
    <source>
        <strain evidence="3 4">DSM 43851</strain>
    </source>
</reference>
<proteinExistence type="predicted"/>
<keyword evidence="1" id="KW-0378">Hydrolase</keyword>
<gene>
    <name evidence="3" type="ORF">BJ998_007738</name>
</gene>
<name>A0A7W9NKE3_9PSEU</name>
<sequence>MDTATLSIAYEEYPGDGPAIVLVHGWPDGPRGWRRVAETLAAAGRRVLVPAIRGFGGTRFRDPATPRSGQLAALGRDLLEFCQALGLDAPVLIGHDWGARAAANACGLNPSAVAGLGLLSVGYGTNDPTQPIGLEQARNYWYHWYLASDRGPAELRERRVEFTRFMWETWSPSGWFDEAEFAATAADFANDDWADVVLHSYRHRWGFVAGDTRYDEDERRLLPAPVLAQPTLVLHGAADRCNDPATSAGKESFFTGRYQRVLLDGVGHFPQREAPDAVARHILEFFPSHSAPAR</sequence>
<dbReference type="PANTHER" id="PTHR43329">
    <property type="entry name" value="EPOXIDE HYDROLASE"/>
    <property type="match status" value="1"/>
</dbReference>
<dbReference type="GO" id="GO:0016787">
    <property type="term" value="F:hydrolase activity"/>
    <property type="evidence" value="ECO:0007669"/>
    <property type="project" value="UniProtKB-KW"/>
</dbReference>
<keyword evidence="4" id="KW-1185">Reference proteome</keyword>
<dbReference type="Pfam" id="PF00561">
    <property type="entry name" value="Abhydrolase_1"/>
    <property type="match status" value="1"/>
</dbReference>
<accession>A0A7W9NKE3</accession>
<dbReference type="EMBL" id="JACHIR010000001">
    <property type="protein sequence ID" value="MBB5896542.1"/>
    <property type="molecule type" value="Genomic_DNA"/>
</dbReference>
<dbReference type="SUPFAM" id="SSF53474">
    <property type="entry name" value="alpha/beta-Hydrolases"/>
    <property type="match status" value="1"/>
</dbReference>
<dbReference type="InterPro" id="IPR029058">
    <property type="entry name" value="AB_hydrolase_fold"/>
</dbReference>
<dbReference type="InterPro" id="IPR000073">
    <property type="entry name" value="AB_hydrolase_1"/>
</dbReference>
<dbReference type="RefSeq" id="WP_221338281.1">
    <property type="nucleotide sequence ID" value="NZ_BAAAWY010000016.1"/>
</dbReference>
<evidence type="ECO:0000313" key="4">
    <source>
        <dbReference type="Proteomes" id="UP000585638"/>
    </source>
</evidence>